<evidence type="ECO:0000259" key="3">
    <source>
        <dbReference type="Pfam" id="PF21787"/>
    </source>
</evidence>
<evidence type="ECO:0000259" key="2">
    <source>
        <dbReference type="Pfam" id="PF12017"/>
    </source>
</evidence>
<name>A0A9Q0S1A5_9DIPT</name>
<dbReference type="OrthoDB" id="7312725at2759"/>
<dbReference type="EMBL" id="WJQU01000003">
    <property type="protein sequence ID" value="KAJ6639778.1"/>
    <property type="molecule type" value="Genomic_DNA"/>
</dbReference>
<accession>A0A9Q0S1A5</accession>
<dbReference type="InterPro" id="IPR021896">
    <property type="entry name" value="THAP9-like_HTH"/>
</dbReference>
<dbReference type="Pfam" id="PF21787">
    <property type="entry name" value="TNP-like_RNaseH_N"/>
    <property type="match status" value="1"/>
</dbReference>
<protein>
    <submittedName>
        <fullName evidence="4">Uncharacterized protein</fullName>
    </submittedName>
</protein>
<reference evidence="4" key="1">
    <citation type="submission" date="2022-07" db="EMBL/GenBank/DDBJ databases">
        <authorList>
            <person name="Trinca V."/>
            <person name="Uliana J.V.C."/>
            <person name="Torres T.T."/>
            <person name="Ward R.J."/>
            <person name="Monesi N."/>
        </authorList>
    </citation>
    <scope>NUCLEOTIDE SEQUENCE</scope>
    <source>
        <strain evidence="4">HSMRA1968</strain>
        <tissue evidence="4">Whole embryos</tissue>
    </source>
</reference>
<dbReference type="Proteomes" id="UP001151699">
    <property type="component" value="Chromosome X"/>
</dbReference>
<feature type="domain" description="THAP9-like helix-turn-helix" evidence="2">
    <location>
        <begin position="54"/>
        <end position="107"/>
    </location>
</feature>
<organism evidence="4 5">
    <name type="scientific">Pseudolycoriella hygida</name>
    <dbReference type="NCBI Taxonomy" id="35572"/>
    <lineage>
        <taxon>Eukaryota</taxon>
        <taxon>Metazoa</taxon>
        <taxon>Ecdysozoa</taxon>
        <taxon>Arthropoda</taxon>
        <taxon>Hexapoda</taxon>
        <taxon>Insecta</taxon>
        <taxon>Pterygota</taxon>
        <taxon>Neoptera</taxon>
        <taxon>Endopterygota</taxon>
        <taxon>Diptera</taxon>
        <taxon>Nematocera</taxon>
        <taxon>Sciaroidea</taxon>
        <taxon>Sciaridae</taxon>
        <taxon>Pseudolycoriella</taxon>
    </lineage>
</organism>
<gene>
    <name evidence="4" type="ORF">Bhyg_12525</name>
</gene>
<dbReference type="InterPro" id="IPR048365">
    <property type="entry name" value="TNP-like_RNaseH_N"/>
</dbReference>
<keyword evidence="5" id="KW-1185">Reference proteome</keyword>
<feature type="domain" description="Transposable element P transposase-like RNase H" evidence="3">
    <location>
        <begin position="110"/>
        <end position="174"/>
    </location>
</feature>
<sequence>MKIWPQPDKTNTVSGAKKKSDRYPGDIVDFPNMSKRQLEECVQICKKKNTYSGDILEQLKEGRKTRSYSKGGRSFFLPLNFYSSAVYMYIRRKFGNHLPAPNTIRNWYSNLNDYGTSSTDDEYSEEATDALVLLVNAVNDSWKIPVAHYFTNKLTGKEKANIVRELLYLLLNHSALLMKEITTE</sequence>
<feature type="region of interest" description="Disordered" evidence="1">
    <location>
        <begin position="1"/>
        <end position="20"/>
    </location>
</feature>
<evidence type="ECO:0000256" key="1">
    <source>
        <dbReference type="SAM" id="MobiDB-lite"/>
    </source>
</evidence>
<evidence type="ECO:0000313" key="4">
    <source>
        <dbReference type="EMBL" id="KAJ6639778.1"/>
    </source>
</evidence>
<evidence type="ECO:0000313" key="5">
    <source>
        <dbReference type="Proteomes" id="UP001151699"/>
    </source>
</evidence>
<dbReference type="AlphaFoldDB" id="A0A9Q0S1A5"/>
<dbReference type="Pfam" id="PF12017">
    <property type="entry name" value="Tnp_P_element"/>
    <property type="match status" value="1"/>
</dbReference>
<proteinExistence type="predicted"/>
<comment type="caution">
    <text evidence="4">The sequence shown here is derived from an EMBL/GenBank/DDBJ whole genome shotgun (WGS) entry which is preliminary data.</text>
</comment>